<protein>
    <submittedName>
        <fullName evidence="3">Uncharacterized protein</fullName>
    </submittedName>
</protein>
<accession>A0A4U1IC55</accession>
<keyword evidence="4" id="KW-1185">Reference proteome</keyword>
<organism evidence="3 4">
    <name type="scientific">Trinickia terrae</name>
    <dbReference type="NCBI Taxonomy" id="2571161"/>
    <lineage>
        <taxon>Bacteria</taxon>
        <taxon>Pseudomonadati</taxon>
        <taxon>Pseudomonadota</taxon>
        <taxon>Betaproteobacteria</taxon>
        <taxon>Burkholderiales</taxon>
        <taxon>Burkholderiaceae</taxon>
        <taxon>Trinickia</taxon>
    </lineage>
</organism>
<sequence length="144" mass="15558">MTPERFRAIVEAYGAEARRWPAAERESALDWAERHRQEADALMAESAWLDARLASDEAPRPGDALYLRIVEMAPQAGRRTVAKKRRSRVWWSGAAFAGVGLAGGLAGALAVSFFVVTGSVPPPEHESSYLPTSFGGSAADWSGE</sequence>
<dbReference type="Proteomes" id="UP000305539">
    <property type="component" value="Unassembled WGS sequence"/>
</dbReference>
<evidence type="ECO:0000313" key="3">
    <source>
        <dbReference type="EMBL" id="TKC91192.1"/>
    </source>
</evidence>
<keyword evidence="2" id="KW-1133">Transmembrane helix</keyword>
<gene>
    <name evidence="3" type="ORF">FAZ69_07485</name>
</gene>
<feature type="region of interest" description="Disordered" evidence="1">
    <location>
        <begin position="124"/>
        <end position="144"/>
    </location>
</feature>
<dbReference type="OrthoDB" id="7018445at2"/>
<keyword evidence="2" id="KW-0472">Membrane</keyword>
<comment type="caution">
    <text evidence="3">The sequence shown here is derived from an EMBL/GenBank/DDBJ whole genome shotgun (WGS) entry which is preliminary data.</text>
</comment>
<name>A0A4U1IC55_9BURK</name>
<dbReference type="EMBL" id="SWJE01000003">
    <property type="protein sequence ID" value="TKC91192.1"/>
    <property type="molecule type" value="Genomic_DNA"/>
</dbReference>
<proteinExistence type="predicted"/>
<evidence type="ECO:0000256" key="2">
    <source>
        <dbReference type="SAM" id="Phobius"/>
    </source>
</evidence>
<dbReference type="AlphaFoldDB" id="A0A4U1IC55"/>
<keyword evidence="2" id="KW-0812">Transmembrane</keyword>
<evidence type="ECO:0000256" key="1">
    <source>
        <dbReference type="SAM" id="MobiDB-lite"/>
    </source>
</evidence>
<reference evidence="3 4" key="1">
    <citation type="submission" date="2019-04" db="EMBL/GenBank/DDBJ databases">
        <title>Trinickia sp. 7GSK02, isolated from subtropical forest soil.</title>
        <authorList>
            <person name="Gao Z.-H."/>
            <person name="Qiu L.-H."/>
        </authorList>
    </citation>
    <scope>NUCLEOTIDE SEQUENCE [LARGE SCALE GENOMIC DNA]</scope>
    <source>
        <strain evidence="3 4">7GSK02</strain>
    </source>
</reference>
<feature type="transmembrane region" description="Helical" evidence="2">
    <location>
        <begin position="89"/>
        <end position="116"/>
    </location>
</feature>
<dbReference type="RefSeq" id="WP_136893308.1">
    <property type="nucleotide sequence ID" value="NZ_SWJE01000003.1"/>
</dbReference>
<evidence type="ECO:0000313" key="4">
    <source>
        <dbReference type="Proteomes" id="UP000305539"/>
    </source>
</evidence>